<keyword evidence="1" id="KW-0812">Transmembrane</keyword>
<feature type="transmembrane region" description="Helical" evidence="1">
    <location>
        <begin position="12"/>
        <end position="34"/>
    </location>
</feature>
<organism evidence="3 4">
    <name type="scientific">Thalassiosira oceanica</name>
    <name type="common">Marine diatom</name>
    <dbReference type="NCBI Taxonomy" id="159749"/>
    <lineage>
        <taxon>Eukaryota</taxon>
        <taxon>Sar</taxon>
        <taxon>Stramenopiles</taxon>
        <taxon>Ochrophyta</taxon>
        <taxon>Bacillariophyta</taxon>
        <taxon>Coscinodiscophyceae</taxon>
        <taxon>Thalassiosirophycidae</taxon>
        <taxon>Thalassiosirales</taxon>
        <taxon>Thalassiosiraceae</taxon>
        <taxon>Thalassiosira</taxon>
    </lineage>
</organism>
<dbReference type="OrthoDB" id="532384at2759"/>
<evidence type="ECO:0000256" key="1">
    <source>
        <dbReference type="SAM" id="Phobius"/>
    </source>
</evidence>
<dbReference type="PANTHER" id="PTHR46873">
    <property type="entry name" value="EXPRESSED PROTEIN"/>
    <property type="match status" value="1"/>
</dbReference>
<accession>K0SFN1</accession>
<evidence type="ECO:0000313" key="4">
    <source>
        <dbReference type="Proteomes" id="UP000266841"/>
    </source>
</evidence>
<dbReference type="PANTHER" id="PTHR46873:SF1">
    <property type="entry name" value="EXPRESSED PROTEIN"/>
    <property type="match status" value="1"/>
</dbReference>
<feature type="domain" description="PPIase cyclophilin-type" evidence="2">
    <location>
        <begin position="163"/>
        <end position="226"/>
    </location>
</feature>
<dbReference type="GO" id="GO:0003755">
    <property type="term" value="F:peptidyl-prolyl cis-trans isomerase activity"/>
    <property type="evidence" value="ECO:0007669"/>
    <property type="project" value="InterPro"/>
</dbReference>
<keyword evidence="1" id="KW-1133">Transmembrane helix</keyword>
<dbReference type="Proteomes" id="UP000266841">
    <property type="component" value="Unassembled WGS sequence"/>
</dbReference>
<dbReference type="eggNOG" id="ENOG502QQWW">
    <property type="taxonomic scope" value="Eukaryota"/>
</dbReference>
<evidence type="ECO:0000313" key="3">
    <source>
        <dbReference type="EMBL" id="EJK63814.1"/>
    </source>
</evidence>
<comment type="caution">
    <text evidence="3">The sequence shown here is derived from an EMBL/GenBank/DDBJ whole genome shotgun (WGS) entry which is preliminary data.</text>
</comment>
<dbReference type="Gene3D" id="2.40.100.10">
    <property type="entry name" value="Cyclophilin-like"/>
    <property type="match status" value="1"/>
</dbReference>
<protein>
    <recommendedName>
        <fullName evidence="2">PPIase cyclophilin-type domain-containing protein</fullName>
    </recommendedName>
</protein>
<dbReference type="AlphaFoldDB" id="K0SFN1"/>
<proteinExistence type="predicted"/>
<dbReference type="SUPFAM" id="SSF50891">
    <property type="entry name" value="Cyclophilin-like"/>
    <property type="match status" value="1"/>
</dbReference>
<evidence type="ECO:0000259" key="2">
    <source>
        <dbReference type="Pfam" id="PF00160"/>
    </source>
</evidence>
<keyword evidence="1" id="KW-0472">Membrane</keyword>
<dbReference type="Pfam" id="PF00160">
    <property type="entry name" value="Pro_isomerase"/>
    <property type="match status" value="1"/>
</dbReference>
<reference evidence="3 4" key="1">
    <citation type="journal article" date="2012" name="Genome Biol.">
        <title>Genome and low-iron response of an oceanic diatom adapted to chronic iron limitation.</title>
        <authorList>
            <person name="Lommer M."/>
            <person name="Specht M."/>
            <person name="Roy A.S."/>
            <person name="Kraemer L."/>
            <person name="Andreson R."/>
            <person name="Gutowska M.A."/>
            <person name="Wolf J."/>
            <person name="Bergner S.V."/>
            <person name="Schilhabel M.B."/>
            <person name="Klostermeier U.C."/>
            <person name="Beiko R.G."/>
            <person name="Rosenstiel P."/>
            <person name="Hippler M."/>
            <person name="Laroche J."/>
        </authorList>
    </citation>
    <scope>NUCLEOTIDE SEQUENCE [LARGE SCALE GENOMIC DNA]</scope>
    <source>
        <strain evidence="3 4">CCMP1005</strain>
    </source>
</reference>
<keyword evidence="4" id="KW-1185">Reference proteome</keyword>
<gene>
    <name evidence="3" type="ORF">THAOC_15511</name>
</gene>
<name>K0SFN1_THAOC</name>
<dbReference type="InterPro" id="IPR029000">
    <property type="entry name" value="Cyclophilin-like_dom_sf"/>
</dbReference>
<dbReference type="InterPro" id="IPR002130">
    <property type="entry name" value="Cyclophilin-type_PPIase_dom"/>
</dbReference>
<dbReference type="EMBL" id="AGNL01018001">
    <property type="protein sequence ID" value="EJK63814.1"/>
    <property type="molecule type" value="Genomic_DNA"/>
</dbReference>
<sequence>MKVRRKKLRGTSAVLVSRLAVASSFVALLLLWIFGSAHLPSKQATAGGSRLRVAGDSHGGLETPQDRAEVADVGGQSVIALFFDEKPKDAIRIAVLDEECPLAAEFISWIVDNQKTECHACTIYRGEPVPSYWGSKDYPDRWDNGGRWGPPYALIQGGFLNTRQDHIQRENHRPQVKRGMVAWAGLEGVHFFVALADHPEWGHEHTVWGRVFEEDMPTLDMLVKTRELNVLKRSNPVVTNFANPMHFTVVRM</sequence>